<keyword evidence="3" id="KW-1185">Reference proteome</keyword>
<evidence type="ECO:0000313" key="3">
    <source>
        <dbReference type="Proteomes" id="UP000593626"/>
    </source>
</evidence>
<dbReference type="EMBL" id="CP049742">
    <property type="protein sequence ID" value="QPC48389.1"/>
    <property type="molecule type" value="Genomic_DNA"/>
</dbReference>
<dbReference type="AlphaFoldDB" id="A0A7S8CEE4"/>
<evidence type="ECO:0000256" key="1">
    <source>
        <dbReference type="SAM" id="MobiDB-lite"/>
    </source>
</evidence>
<proteinExistence type="predicted"/>
<protein>
    <recommendedName>
        <fullName evidence="4">YppG-like protein</fullName>
    </recommendedName>
</protein>
<gene>
    <name evidence="2" type="ORF">G8O30_06640</name>
</gene>
<organism evidence="2 3">
    <name type="scientific">Mangrovibacillus cuniculi</name>
    <dbReference type="NCBI Taxonomy" id="2593652"/>
    <lineage>
        <taxon>Bacteria</taxon>
        <taxon>Bacillati</taxon>
        <taxon>Bacillota</taxon>
        <taxon>Bacilli</taxon>
        <taxon>Bacillales</taxon>
        <taxon>Bacillaceae</taxon>
        <taxon>Mangrovibacillus</taxon>
    </lineage>
</organism>
<dbReference type="Pfam" id="PF14179">
    <property type="entry name" value="YppG"/>
    <property type="match status" value="1"/>
</dbReference>
<reference evidence="2 3" key="1">
    <citation type="submission" date="2019-07" db="EMBL/GenBank/DDBJ databases">
        <title>Genome sequence of 2 isolates from Red Sea Mangroves.</title>
        <authorList>
            <person name="Sefrji F."/>
            <person name="Michoud G."/>
            <person name="Merlino G."/>
            <person name="Daffonchio D."/>
        </authorList>
    </citation>
    <scope>NUCLEOTIDE SEQUENCE [LARGE SCALE GENOMIC DNA]</scope>
    <source>
        <strain evidence="2 3">R1DC41</strain>
    </source>
</reference>
<dbReference type="InterPro" id="IPR025555">
    <property type="entry name" value="YppG"/>
</dbReference>
<dbReference type="KEGG" id="mcui:G8O30_06640"/>
<evidence type="ECO:0008006" key="4">
    <source>
        <dbReference type="Google" id="ProtNLM"/>
    </source>
</evidence>
<dbReference type="Proteomes" id="UP000593626">
    <property type="component" value="Chromosome"/>
</dbReference>
<sequence length="145" mass="15980">MANPMVPPAYQSTMQMQGNIHPTNQQPMGQEQNFSNPYPTYGKWTKQNVADSVFTNPLHQEGYFDPYTGMKPNEPKNYANPYPKLNPIAKPKQSGVSSVMNSFKNQDGSMNMNKMMDTAGQVMSAVNQMSGMIKGVGSIFKGFGG</sequence>
<feature type="region of interest" description="Disordered" evidence="1">
    <location>
        <begin position="65"/>
        <end position="102"/>
    </location>
</feature>
<evidence type="ECO:0000313" key="2">
    <source>
        <dbReference type="EMBL" id="QPC48389.1"/>
    </source>
</evidence>
<name>A0A7S8CEE4_9BACI</name>
<accession>A0A7S8CEE4</accession>